<keyword evidence="4" id="KW-0804">Transcription</keyword>
<dbReference type="GO" id="GO:0000978">
    <property type="term" value="F:RNA polymerase II cis-regulatory region sequence-specific DNA binding"/>
    <property type="evidence" value="ECO:0007669"/>
    <property type="project" value="TreeGrafter"/>
</dbReference>
<evidence type="ECO:0000256" key="3">
    <source>
        <dbReference type="ARBA" id="ARBA00023015"/>
    </source>
</evidence>
<dbReference type="InParanoid" id="A0A673Y3X4"/>
<accession>A0A673Y3X4</accession>
<dbReference type="GeneTree" id="ENSGT01000000221647"/>
<reference evidence="6" key="2">
    <citation type="submission" date="2025-09" db="UniProtKB">
        <authorList>
            <consortium name="Ensembl"/>
        </authorList>
    </citation>
    <scope>IDENTIFICATION</scope>
</reference>
<sequence>MTSYLDYTGGRTYSMPRPDTTIETMFTYPRLPIHAQQVIVTGPMGGKLAVLRCLSKILRATFSASISHIDLQFGTTGNSVYCSPTGPNLDYGLHQYALNHERLGEYLLEISSQCSDTDSADQTLKKTFDWMKVKRNAVKQVVPGQNNVIHTNFITKQLTELEKEFHFNNEHHETQQKKREKVGTVFINTAAPANDVVEITSSSPDVSPSSKTKSNHFTNNI</sequence>
<organism evidence="6 7">
    <name type="scientific">Salmo trutta</name>
    <name type="common">Brown trout</name>
    <dbReference type="NCBI Taxonomy" id="8032"/>
    <lineage>
        <taxon>Eukaryota</taxon>
        <taxon>Metazoa</taxon>
        <taxon>Chordata</taxon>
        <taxon>Craniata</taxon>
        <taxon>Vertebrata</taxon>
        <taxon>Euteleostomi</taxon>
        <taxon>Actinopterygii</taxon>
        <taxon>Neopterygii</taxon>
        <taxon>Teleostei</taxon>
        <taxon>Protacanthopterygii</taxon>
        <taxon>Salmoniformes</taxon>
        <taxon>Salmonidae</taxon>
        <taxon>Salmoninae</taxon>
        <taxon>Salmo</taxon>
    </lineage>
</organism>
<evidence type="ECO:0000256" key="4">
    <source>
        <dbReference type="ARBA" id="ARBA00023163"/>
    </source>
</evidence>
<keyword evidence="3" id="KW-0805">Transcription regulation</keyword>
<evidence type="ECO:0000313" key="7">
    <source>
        <dbReference type="Proteomes" id="UP000472277"/>
    </source>
</evidence>
<name>A0A673Y3X4_SALTR</name>
<comment type="subcellular location">
    <subcellularLocation>
        <location evidence="1">Nucleus</location>
    </subcellularLocation>
</comment>
<feature type="compositionally biased region" description="Low complexity" evidence="5">
    <location>
        <begin position="200"/>
        <end position="212"/>
    </location>
</feature>
<dbReference type="PANTHER" id="PTHR45946:SF5">
    <property type="entry name" value="HOMEOBOX PROTEIN HOX-B1"/>
    <property type="match status" value="1"/>
</dbReference>
<dbReference type="Ensembl" id="ENSSTUT00000030532.1">
    <property type="protein sequence ID" value="ENSSTUP00000029169.1"/>
    <property type="gene ID" value="ENSSTUG00000012597.1"/>
</dbReference>
<dbReference type="Gene3D" id="1.10.10.60">
    <property type="entry name" value="Homeodomain-like"/>
    <property type="match status" value="1"/>
</dbReference>
<dbReference type="InterPro" id="IPR046327">
    <property type="entry name" value="HXA1/B1/D1"/>
</dbReference>
<dbReference type="PANTHER" id="PTHR45946">
    <property type="entry name" value="HOMEOBOX PROTEIN ROUGH-RELATED"/>
    <property type="match status" value="1"/>
</dbReference>
<evidence type="ECO:0000256" key="5">
    <source>
        <dbReference type="SAM" id="MobiDB-lite"/>
    </source>
</evidence>
<proteinExistence type="predicted"/>
<dbReference type="GO" id="GO:0005634">
    <property type="term" value="C:nucleus"/>
    <property type="evidence" value="ECO:0007669"/>
    <property type="project" value="UniProtKB-SubCell"/>
</dbReference>
<evidence type="ECO:0000313" key="6">
    <source>
        <dbReference type="Ensembl" id="ENSSTUP00000029169.1"/>
    </source>
</evidence>
<dbReference type="Proteomes" id="UP000472277">
    <property type="component" value="Chromosome 10"/>
</dbReference>
<feature type="region of interest" description="Disordered" evidence="5">
    <location>
        <begin position="199"/>
        <end position="221"/>
    </location>
</feature>
<evidence type="ECO:0000256" key="2">
    <source>
        <dbReference type="ARBA" id="ARBA00022473"/>
    </source>
</evidence>
<keyword evidence="7" id="KW-1185">Reference proteome</keyword>
<protein>
    <submittedName>
        <fullName evidence="6">Uncharacterized protein</fullName>
    </submittedName>
</protein>
<dbReference type="AlphaFoldDB" id="A0A673Y3X4"/>
<keyword evidence="2" id="KW-0217">Developmental protein</keyword>
<reference evidence="6" key="1">
    <citation type="submission" date="2025-08" db="UniProtKB">
        <authorList>
            <consortium name="Ensembl"/>
        </authorList>
    </citation>
    <scope>IDENTIFICATION</scope>
</reference>
<dbReference type="GO" id="GO:0000981">
    <property type="term" value="F:DNA-binding transcription factor activity, RNA polymerase II-specific"/>
    <property type="evidence" value="ECO:0007669"/>
    <property type="project" value="TreeGrafter"/>
</dbReference>
<evidence type="ECO:0000256" key="1">
    <source>
        <dbReference type="ARBA" id="ARBA00004123"/>
    </source>
</evidence>